<dbReference type="InterPro" id="IPR011335">
    <property type="entry name" value="Restrct_endonuc-II-like"/>
</dbReference>
<dbReference type="CDD" id="cd06260">
    <property type="entry name" value="DUF820-like"/>
    <property type="match status" value="1"/>
</dbReference>
<proteinExistence type="predicted"/>
<comment type="caution">
    <text evidence="2">The sequence shown here is derived from an EMBL/GenBank/DDBJ whole genome shotgun (WGS) entry which is preliminary data.</text>
</comment>
<dbReference type="Pfam" id="PF05685">
    <property type="entry name" value="Uma2"/>
    <property type="match status" value="1"/>
</dbReference>
<dbReference type="GO" id="GO:0004519">
    <property type="term" value="F:endonuclease activity"/>
    <property type="evidence" value="ECO:0007669"/>
    <property type="project" value="UniProtKB-KW"/>
</dbReference>
<keyword evidence="2" id="KW-0540">Nuclease</keyword>
<organism evidence="2 3">
    <name type="scientific">Pseudonocardia eucalypti</name>
    <dbReference type="NCBI Taxonomy" id="648755"/>
    <lineage>
        <taxon>Bacteria</taxon>
        <taxon>Bacillati</taxon>
        <taxon>Actinomycetota</taxon>
        <taxon>Actinomycetes</taxon>
        <taxon>Pseudonocardiales</taxon>
        <taxon>Pseudonocardiaceae</taxon>
        <taxon>Pseudonocardia</taxon>
    </lineage>
</organism>
<dbReference type="PANTHER" id="PTHR35400">
    <property type="entry name" value="SLR1083 PROTEIN"/>
    <property type="match status" value="1"/>
</dbReference>
<dbReference type="SUPFAM" id="SSF52980">
    <property type="entry name" value="Restriction endonuclease-like"/>
    <property type="match status" value="1"/>
</dbReference>
<accession>A0ABP9PEP6</accession>
<evidence type="ECO:0000313" key="2">
    <source>
        <dbReference type="EMBL" id="GAA5145362.1"/>
    </source>
</evidence>
<dbReference type="InterPro" id="IPR008538">
    <property type="entry name" value="Uma2"/>
</dbReference>
<keyword evidence="3" id="KW-1185">Reference proteome</keyword>
<dbReference type="InterPro" id="IPR012296">
    <property type="entry name" value="Nuclease_put_TT1808"/>
</dbReference>
<keyword evidence="2" id="KW-0255">Endonuclease</keyword>
<dbReference type="RefSeq" id="WP_185058588.1">
    <property type="nucleotide sequence ID" value="NZ_BAABJP010000001.1"/>
</dbReference>
<reference evidence="3" key="1">
    <citation type="journal article" date="2019" name="Int. J. Syst. Evol. Microbiol.">
        <title>The Global Catalogue of Microorganisms (GCM) 10K type strain sequencing project: providing services to taxonomists for standard genome sequencing and annotation.</title>
        <authorList>
            <consortium name="The Broad Institute Genomics Platform"/>
            <consortium name="The Broad Institute Genome Sequencing Center for Infectious Disease"/>
            <person name="Wu L."/>
            <person name="Ma J."/>
        </authorList>
    </citation>
    <scope>NUCLEOTIDE SEQUENCE [LARGE SCALE GENOMIC DNA]</scope>
    <source>
        <strain evidence="3">JCM 18303</strain>
    </source>
</reference>
<evidence type="ECO:0000259" key="1">
    <source>
        <dbReference type="Pfam" id="PF05685"/>
    </source>
</evidence>
<dbReference type="Gene3D" id="3.90.1570.10">
    <property type="entry name" value="tt1808, chain A"/>
    <property type="match status" value="1"/>
</dbReference>
<dbReference type="EMBL" id="BAABJP010000001">
    <property type="protein sequence ID" value="GAA5145362.1"/>
    <property type="molecule type" value="Genomic_DNA"/>
</dbReference>
<dbReference type="PANTHER" id="PTHR35400:SF3">
    <property type="entry name" value="SLL1072 PROTEIN"/>
    <property type="match status" value="1"/>
</dbReference>
<feature type="domain" description="Putative restriction endonuclease" evidence="1">
    <location>
        <begin position="21"/>
        <end position="155"/>
    </location>
</feature>
<evidence type="ECO:0000313" key="3">
    <source>
        <dbReference type="Proteomes" id="UP001428817"/>
    </source>
</evidence>
<keyword evidence="2" id="KW-0378">Hydrolase</keyword>
<protein>
    <submittedName>
        <fullName evidence="2">Uma2 family endonuclease</fullName>
    </submittedName>
</protein>
<dbReference type="Proteomes" id="UP001428817">
    <property type="component" value="Unassembled WGS sequence"/>
</dbReference>
<gene>
    <name evidence="2" type="ORF">GCM10023321_03110</name>
</gene>
<sequence length="197" mass="21787">MTAARFELPHPMPTRLLTVAEYAALGETEFGYTELLEGRLLMSPSPGLAHNDAMGELFVAIKSALPTGFGVTQDLDLDLEINPPDQPGFVRRPDLIVFHAEARQRIREQGGLLRASDAVLVVEIVSPSSKRTDYHDKRGDYAEAGVPYYWVVDLEPPVSLLACHEAGEFGYADDGEFTGIFRSTQPFPFEFDLDTLV</sequence>
<name>A0ABP9PEP6_9PSEU</name>